<evidence type="ECO:0000256" key="8">
    <source>
        <dbReference type="ARBA" id="ARBA00030463"/>
    </source>
</evidence>
<evidence type="ECO:0000256" key="5">
    <source>
        <dbReference type="ARBA" id="ARBA00019325"/>
    </source>
</evidence>
<dbReference type="GO" id="GO:0030425">
    <property type="term" value="C:dendrite"/>
    <property type="evidence" value="ECO:0007669"/>
    <property type="project" value="UniProtKB-SubCell"/>
</dbReference>
<dbReference type="PANTHER" id="PTHR13651">
    <property type="entry name" value="PROTEIN ABITRAM"/>
    <property type="match status" value="1"/>
</dbReference>
<dbReference type="PANTHER" id="PTHR13651:SF0">
    <property type="entry name" value="PROTEIN ABITRAM"/>
    <property type="match status" value="1"/>
</dbReference>
<dbReference type="InterPro" id="IPR039169">
    <property type="entry name" value="Abitram"/>
</dbReference>
<evidence type="ECO:0000256" key="4">
    <source>
        <dbReference type="ARBA" id="ARBA00010764"/>
    </source>
</evidence>
<dbReference type="EnsemblMetazoa" id="XM_028663421.1">
    <property type="protein sequence ID" value="XP_028519222.1"/>
    <property type="gene ID" value="LOC110253259"/>
</dbReference>
<evidence type="ECO:0000313" key="10">
    <source>
        <dbReference type="EnsemblMetazoa" id="XP_028519222.1"/>
    </source>
</evidence>
<reference evidence="10" key="1">
    <citation type="submission" date="2022-11" db="UniProtKB">
        <authorList>
            <consortium name="EnsemblMetazoa"/>
        </authorList>
    </citation>
    <scope>IDENTIFICATION</scope>
</reference>
<keyword evidence="7" id="KW-0966">Cell projection</keyword>
<evidence type="ECO:0000256" key="7">
    <source>
        <dbReference type="ARBA" id="ARBA00023273"/>
    </source>
</evidence>
<organism evidence="10 11">
    <name type="scientific">Exaiptasia diaphana</name>
    <name type="common">Tropical sea anemone</name>
    <name type="synonym">Aiptasia pulchella</name>
    <dbReference type="NCBI Taxonomy" id="2652724"/>
    <lineage>
        <taxon>Eukaryota</taxon>
        <taxon>Metazoa</taxon>
        <taxon>Cnidaria</taxon>
        <taxon>Anthozoa</taxon>
        <taxon>Hexacorallia</taxon>
        <taxon>Actiniaria</taxon>
        <taxon>Aiptasiidae</taxon>
        <taxon>Exaiptasia</taxon>
    </lineage>
</organism>
<evidence type="ECO:0000313" key="11">
    <source>
        <dbReference type="Proteomes" id="UP000887567"/>
    </source>
</evidence>
<dbReference type="GeneID" id="110253259"/>
<dbReference type="AlphaFoldDB" id="A0A913YXL0"/>
<dbReference type="InterPro" id="IPR011053">
    <property type="entry name" value="Single_hybrid_motif"/>
</dbReference>
<dbReference type="Gene3D" id="2.40.50.100">
    <property type="match status" value="1"/>
</dbReference>
<evidence type="ECO:0000256" key="1">
    <source>
        <dbReference type="ARBA" id="ARBA00004279"/>
    </source>
</evidence>
<proteinExistence type="inferred from homology"/>
<name>A0A913YXL0_EXADI</name>
<dbReference type="GO" id="GO:0016607">
    <property type="term" value="C:nuclear speck"/>
    <property type="evidence" value="ECO:0007669"/>
    <property type="project" value="UniProtKB-SubCell"/>
</dbReference>
<accession>A0A913YXL0</accession>
<dbReference type="Proteomes" id="UP000887567">
    <property type="component" value="Unplaced"/>
</dbReference>
<dbReference type="InterPro" id="IPR033753">
    <property type="entry name" value="GCV_H/Fam206"/>
</dbReference>
<dbReference type="GO" id="GO:0030426">
    <property type="term" value="C:growth cone"/>
    <property type="evidence" value="ECO:0007669"/>
    <property type="project" value="UniProtKB-SubCell"/>
</dbReference>
<keyword evidence="11" id="KW-1185">Reference proteome</keyword>
<evidence type="ECO:0000256" key="6">
    <source>
        <dbReference type="ARBA" id="ARBA00023242"/>
    </source>
</evidence>
<dbReference type="OMA" id="GKACEDH"/>
<dbReference type="OrthoDB" id="48130at2759"/>
<sequence>MMACDSERQSFIDRYFTRGYVVDNNGNSGEDQCVLLHSNKLCVITIAPEHPIVKQGSKVSDINFQVSSKLNRLDSKAVGKSKKGAQWIMPDAPLCEVTCSDGKKYILNCCMKGKLIEINDELISKPELLNEKPETEGYVAVILPKLQEVSLYFDKLLTTQQYEEILEKRKSSLKGTTDESQKNL</sequence>
<evidence type="ECO:0000256" key="9">
    <source>
        <dbReference type="ARBA" id="ARBA00030786"/>
    </source>
</evidence>
<protein>
    <recommendedName>
        <fullName evidence="5">Protein Abitram</fullName>
    </recommendedName>
    <alternativeName>
        <fullName evidence="8">Actin-binding transcription modulator</fullName>
    </alternativeName>
    <alternativeName>
        <fullName evidence="9">Protein Simiate</fullName>
    </alternativeName>
</protein>
<comment type="similarity">
    <text evidence="4">Belongs to the ABITRAM family.</text>
</comment>
<evidence type="ECO:0000256" key="2">
    <source>
        <dbReference type="ARBA" id="ARBA00004324"/>
    </source>
</evidence>
<dbReference type="SUPFAM" id="SSF51230">
    <property type="entry name" value="Single hybrid motif"/>
    <property type="match status" value="1"/>
</dbReference>
<keyword evidence="6" id="KW-0539">Nucleus</keyword>
<dbReference type="RefSeq" id="XP_028519222.1">
    <property type="nucleotide sequence ID" value="XM_028663421.1"/>
</dbReference>
<evidence type="ECO:0000256" key="3">
    <source>
        <dbReference type="ARBA" id="ARBA00004624"/>
    </source>
</evidence>
<dbReference type="Pfam" id="PF01597">
    <property type="entry name" value="GCV_H"/>
    <property type="match status" value="1"/>
</dbReference>
<dbReference type="FunFam" id="2.40.50.100:FF:000048">
    <property type="entry name" value="Protein Abitram"/>
    <property type="match status" value="1"/>
</dbReference>
<comment type="subcellular location">
    <subcellularLocation>
        <location evidence="1">Cell projection</location>
        <location evidence="1">Dendrite</location>
    </subcellularLocation>
    <subcellularLocation>
        <location evidence="3">Cell projection</location>
        <location evidence="3">Growth cone</location>
    </subcellularLocation>
    <subcellularLocation>
        <location evidence="2">Nucleus speckle</location>
    </subcellularLocation>
</comment>